<dbReference type="EMBL" id="AAMT01000008">
    <property type="protein sequence ID" value="EAQ12672.1"/>
    <property type="molecule type" value="Genomic_DNA"/>
</dbReference>
<dbReference type="HOGENOM" id="CLU_2880586_0_0_5"/>
<evidence type="ECO:0000313" key="2">
    <source>
        <dbReference type="EMBL" id="EAQ12672.1"/>
    </source>
</evidence>
<dbReference type="Proteomes" id="UP000002931">
    <property type="component" value="Unassembled WGS sequence"/>
</dbReference>
<protein>
    <submittedName>
        <fullName evidence="2">Uncharacterized protein</fullName>
    </submittedName>
</protein>
<gene>
    <name evidence="2" type="ORF">RB2654_15340</name>
</gene>
<sequence>MAPAISPKHNPNMTRMKNCAVAAICNSIESPSLGKSGTDSQSGERPMGSSTNCSQPEQAHTRT</sequence>
<comment type="caution">
    <text evidence="2">The sequence shown here is derived from an EMBL/GenBank/DDBJ whole genome shotgun (WGS) entry which is preliminary data.</text>
</comment>
<accession>A3VHB7</accession>
<dbReference type="AlphaFoldDB" id="A3VHB7"/>
<keyword evidence="3" id="KW-1185">Reference proteome</keyword>
<reference evidence="2 3" key="1">
    <citation type="journal article" date="2010" name="J. Bacteriol.">
        <title>Genome sequences of Pelagibaca bermudensis HTCC2601T and Maritimibacter alkaliphilus HTCC2654T, the type strains of two marine Roseobacter genera.</title>
        <authorList>
            <person name="Thrash J.C."/>
            <person name="Cho J.C."/>
            <person name="Ferriera S."/>
            <person name="Johnson J."/>
            <person name="Vergin K.L."/>
            <person name="Giovannoni S.J."/>
        </authorList>
    </citation>
    <scope>NUCLEOTIDE SEQUENCE [LARGE SCALE GENOMIC DNA]</scope>
    <source>
        <strain evidence="2 3">HTCC2654</strain>
    </source>
</reference>
<proteinExistence type="predicted"/>
<evidence type="ECO:0000256" key="1">
    <source>
        <dbReference type="SAM" id="MobiDB-lite"/>
    </source>
</evidence>
<name>A3VHB7_9RHOB</name>
<evidence type="ECO:0000313" key="3">
    <source>
        <dbReference type="Proteomes" id="UP000002931"/>
    </source>
</evidence>
<organism evidence="2 3">
    <name type="scientific">Maritimibacter alkaliphilus HTCC2654</name>
    <dbReference type="NCBI Taxonomy" id="314271"/>
    <lineage>
        <taxon>Bacteria</taxon>
        <taxon>Pseudomonadati</taxon>
        <taxon>Pseudomonadota</taxon>
        <taxon>Alphaproteobacteria</taxon>
        <taxon>Rhodobacterales</taxon>
        <taxon>Roseobacteraceae</taxon>
        <taxon>Maritimibacter</taxon>
    </lineage>
</organism>
<feature type="region of interest" description="Disordered" evidence="1">
    <location>
        <begin position="29"/>
        <end position="63"/>
    </location>
</feature>